<sequence length="202" mass="23494">MIPKLLREFDRVQPQEQCNYETYIPLKFDHHRLFEYLIQIHTQLSHKYGNDRYLFKSKLLKPDHIFRLTEKFDSNEIVCWRYYHESIGYNEKSFKPDISIPYVPYVPQMPHVPHVSPYIPSQLSPPANSKSDRKARQKASKQAATAVARELTPLLTGNTTNAVSRTTFTHPLSKKIAIAGTCTLLLVVLVLSLHSRYAMLFY</sequence>
<reference evidence="3" key="1">
    <citation type="journal article" date="2021" name="Open Biol.">
        <title>Shared evolutionary footprints suggest mitochondrial oxidative damage underlies multiple complex I losses in fungi.</title>
        <authorList>
            <person name="Schikora-Tamarit M.A."/>
            <person name="Marcet-Houben M."/>
            <person name="Nosek J."/>
            <person name="Gabaldon T."/>
        </authorList>
    </citation>
    <scope>NUCLEOTIDE SEQUENCE</scope>
    <source>
        <strain evidence="3">CBS2887</strain>
    </source>
</reference>
<protein>
    <submittedName>
        <fullName evidence="3">Uncharacterized protein</fullName>
    </submittedName>
</protein>
<evidence type="ECO:0000256" key="2">
    <source>
        <dbReference type="SAM" id="Phobius"/>
    </source>
</evidence>
<gene>
    <name evidence="3" type="ORF">WICPIJ_005460</name>
</gene>
<organism evidence="3 4">
    <name type="scientific">Wickerhamomyces pijperi</name>
    <name type="common">Yeast</name>
    <name type="synonym">Pichia pijperi</name>
    <dbReference type="NCBI Taxonomy" id="599730"/>
    <lineage>
        <taxon>Eukaryota</taxon>
        <taxon>Fungi</taxon>
        <taxon>Dikarya</taxon>
        <taxon>Ascomycota</taxon>
        <taxon>Saccharomycotina</taxon>
        <taxon>Saccharomycetes</taxon>
        <taxon>Phaffomycetales</taxon>
        <taxon>Wickerhamomycetaceae</taxon>
        <taxon>Wickerhamomyces</taxon>
    </lineage>
</organism>
<evidence type="ECO:0000313" key="4">
    <source>
        <dbReference type="Proteomes" id="UP000774326"/>
    </source>
</evidence>
<reference evidence="3" key="2">
    <citation type="submission" date="2021-01" db="EMBL/GenBank/DDBJ databases">
        <authorList>
            <person name="Schikora-Tamarit M.A."/>
        </authorList>
    </citation>
    <scope>NUCLEOTIDE SEQUENCE</scope>
    <source>
        <strain evidence="3">CBS2887</strain>
    </source>
</reference>
<feature type="region of interest" description="Disordered" evidence="1">
    <location>
        <begin position="121"/>
        <end position="142"/>
    </location>
</feature>
<name>A0A9P8Q672_WICPI</name>
<accession>A0A9P8Q672</accession>
<keyword evidence="2" id="KW-1133">Transmembrane helix</keyword>
<evidence type="ECO:0000313" key="3">
    <source>
        <dbReference type="EMBL" id="KAH3683564.1"/>
    </source>
</evidence>
<dbReference type="Proteomes" id="UP000774326">
    <property type="component" value="Unassembled WGS sequence"/>
</dbReference>
<dbReference type="AlphaFoldDB" id="A0A9P8Q672"/>
<keyword evidence="2" id="KW-0812">Transmembrane</keyword>
<keyword evidence="4" id="KW-1185">Reference proteome</keyword>
<dbReference type="EMBL" id="JAEUBG010003043">
    <property type="protein sequence ID" value="KAH3683564.1"/>
    <property type="molecule type" value="Genomic_DNA"/>
</dbReference>
<keyword evidence="2" id="KW-0472">Membrane</keyword>
<proteinExistence type="predicted"/>
<comment type="caution">
    <text evidence="3">The sequence shown here is derived from an EMBL/GenBank/DDBJ whole genome shotgun (WGS) entry which is preliminary data.</text>
</comment>
<evidence type="ECO:0000256" key="1">
    <source>
        <dbReference type="SAM" id="MobiDB-lite"/>
    </source>
</evidence>
<feature type="transmembrane region" description="Helical" evidence="2">
    <location>
        <begin position="176"/>
        <end position="194"/>
    </location>
</feature>